<protein>
    <submittedName>
        <fullName evidence="2">Uncharacterized protein</fullName>
    </submittedName>
</protein>
<name>A0A7S2WGQ8_9STRA</name>
<dbReference type="GO" id="GO:0005944">
    <property type="term" value="C:phosphatidylinositol 3-kinase complex, class IB"/>
    <property type="evidence" value="ECO:0007669"/>
    <property type="project" value="InterPro"/>
</dbReference>
<evidence type="ECO:0000256" key="1">
    <source>
        <dbReference type="SAM" id="Coils"/>
    </source>
</evidence>
<evidence type="ECO:0000313" key="2">
    <source>
        <dbReference type="EMBL" id="CAD9685469.1"/>
    </source>
</evidence>
<dbReference type="PANTHER" id="PTHR15593:SF3">
    <property type="entry name" value="PROTEIN DDB_G0292252-RELATED"/>
    <property type="match status" value="1"/>
</dbReference>
<dbReference type="GO" id="GO:0007186">
    <property type="term" value="P:G protein-coupled receptor signaling pathway"/>
    <property type="evidence" value="ECO:0007669"/>
    <property type="project" value="TreeGrafter"/>
</dbReference>
<gene>
    <name evidence="2" type="ORF">QSP1433_LOCUS8815</name>
</gene>
<organism evidence="2">
    <name type="scientific">Mucochytrium quahogii</name>
    <dbReference type="NCBI Taxonomy" id="96639"/>
    <lineage>
        <taxon>Eukaryota</taxon>
        <taxon>Sar</taxon>
        <taxon>Stramenopiles</taxon>
        <taxon>Bigyra</taxon>
        <taxon>Labyrinthulomycetes</taxon>
        <taxon>Thraustochytrida</taxon>
        <taxon>Thraustochytriidae</taxon>
        <taxon>Mucochytrium</taxon>
    </lineage>
</organism>
<dbReference type="PANTHER" id="PTHR15593">
    <property type="entry name" value="PHOSPHATIDYLINOSITOL 3-KINASE REGULATORY SUBUNIT"/>
    <property type="match status" value="1"/>
</dbReference>
<accession>A0A7S2WGQ8</accession>
<keyword evidence="1" id="KW-0175">Coiled coil</keyword>
<dbReference type="AlphaFoldDB" id="A0A7S2WGQ8"/>
<sequence>MRRRKSTIRARSSSVLTPKDAIQRTVTGPSRSVGLGDYLAFWSDLTVQNVTDLFCEITLKIIEMDRPERKNSSRGAQTNSKKEHALFALAYTLDYIHLFLAVDSKSKQFEKAKKAWDGHLKSHHPVVEKCNKIMRNVVLRASQPGNHLIAYSLVDCTYVVQDERGLIASDFPFDFVYIRYFAENFDKDVAYELYGIFEKNLVGLLKAAERQPYQCVPGLMNLLHVFCEILIILPVITNVVGRVQNIAHMVKSDLLLWPKPYCVFADRMIAIAERELENPGYLLRQRVVKEFPGLQDPSKGENEVLGLFGSFTRQEKVTGEVCANLSFAHLQKRVSHRRLLLHFLKIGISYDDQVESDIDSLVKRASPEDISRWVTALLACDGFPESMSKRYEILGEIDISLQQKARRNGFTGLNFPYQVNTPICEFRFESFDGSLLLGEPDEQSRFPDYGIELGDTKRIMCIGGNIAVHKLLCAYMSVIRSLGKRADAERYEIFLVPVGRNDLCSFIAMRDGWYRKHIYSPYSVGLHMSPPISDAMTKDPRKVSAYSSNSSSSNINLEEGTVSPMRRQFEILSDYVQSASQTCKAQIYQCSCWTDSDQAEPSIVIPFTTRVEIGLNASVNRFINHDEIRNRDRSVSNSSMSSTTSSASSLFFLNSSQRTDREGRTTASAWEEVLLERNFVKSGIGPGLTPDLKVSMRLVNLDGTTRTKTRELTPSMYSLFSASSCPAYTAQTVEQRRITREPYQSFSTSTLPMNNWLEVNYISARQSFLQELLKKREKKQRDVDGIKELIRTEQQQCFVQSVDVTTTTARAVFHISVDQQVYGPFQKVQIVPTGKTFPIKTFVPV</sequence>
<dbReference type="InterPro" id="IPR019522">
    <property type="entry name" value="PIK3R5/6"/>
</dbReference>
<dbReference type="GO" id="GO:0046935">
    <property type="term" value="F:1-phosphatidylinositol-3-kinase regulator activity"/>
    <property type="evidence" value="ECO:0007669"/>
    <property type="project" value="InterPro"/>
</dbReference>
<dbReference type="EMBL" id="HBHK01014037">
    <property type="protein sequence ID" value="CAD9685469.1"/>
    <property type="molecule type" value="Transcribed_RNA"/>
</dbReference>
<reference evidence="2" key="1">
    <citation type="submission" date="2021-01" db="EMBL/GenBank/DDBJ databases">
        <authorList>
            <person name="Corre E."/>
            <person name="Pelletier E."/>
            <person name="Niang G."/>
            <person name="Scheremetjew M."/>
            <person name="Finn R."/>
            <person name="Kale V."/>
            <person name="Holt S."/>
            <person name="Cochrane G."/>
            <person name="Meng A."/>
            <person name="Brown T."/>
            <person name="Cohen L."/>
        </authorList>
    </citation>
    <scope>NUCLEOTIDE SEQUENCE</scope>
    <source>
        <strain evidence="2">NY070348D</strain>
    </source>
</reference>
<feature type="coiled-coil region" evidence="1">
    <location>
        <begin position="769"/>
        <end position="796"/>
    </location>
</feature>
<proteinExistence type="predicted"/>